<reference evidence="1 2" key="1">
    <citation type="submission" date="2016-11" db="EMBL/GenBank/DDBJ databases">
        <title>Comparative genomics of Bartonella apis.</title>
        <authorList>
            <person name="Engel P."/>
        </authorList>
    </citation>
    <scope>NUCLEOTIDE SEQUENCE [LARGE SCALE GENOMIC DNA]</scope>
    <source>
        <strain evidence="1 2">BBC0178</strain>
    </source>
</reference>
<dbReference type="OrthoDB" id="7862614at2"/>
<name>A0A1U9M935_9HYPH</name>
<dbReference type="EMBL" id="CP015820">
    <property type="protein sequence ID" value="AQT42012.1"/>
    <property type="molecule type" value="Genomic_DNA"/>
</dbReference>
<dbReference type="GeneID" id="99979986"/>
<dbReference type="RefSeq" id="WP_077970491.1">
    <property type="nucleotide sequence ID" value="NZ_CAXTKO020000001.1"/>
</dbReference>
<protein>
    <submittedName>
        <fullName evidence="1">Uncharacterized protein</fullName>
    </submittedName>
</protein>
<proteinExistence type="predicted"/>
<accession>A0A1U9M935</accession>
<evidence type="ECO:0000313" key="2">
    <source>
        <dbReference type="Proteomes" id="UP000189660"/>
    </source>
</evidence>
<dbReference type="Proteomes" id="UP000189660">
    <property type="component" value="Chromosome"/>
</dbReference>
<dbReference type="KEGG" id="bapa:BBC0178_005140"/>
<keyword evidence="2" id="KW-1185">Reference proteome</keyword>
<sequence>MNQDDVHEMREMMIAKQVARIIPELKLVDPADFIVFIHDEHFANISDIIDAATELHFYPHTVRFANGGNYQLDWNTPPTITLDMEFSNDGVTAYFHIIMSPEGFGIELDNVVFENPQDDEADTRQLIDALNNARLRKSANK</sequence>
<gene>
    <name evidence="1" type="ORF">BBC0178_005140</name>
</gene>
<organism evidence="1 2">
    <name type="scientific">Bartonella apihabitans</name>
    <dbReference type="NCBI Taxonomy" id="2750929"/>
    <lineage>
        <taxon>Bacteria</taxon>
        <taxon>Pseudomonadati</taxon>
        <taxon>Pseudomonadota</taxon>
        <taxon>Alphaproteobacteria</taxon>
        <taxon>Hyphomicrobiales</taxon>
        <taxon>Bartonellaceae</taxon>
        <taxon>Bartonella</taxon>
    </lineage>
</organism>
<dbReference type="AlphaFoldDB" id="A0A1U9M935"/>
<evidence type="ECO:0000313" key="1">
    <source>
        <dbReference type="EMBL" id="AQT42012.1"/>
    </source>
</evidence>